<comment type="caution">
    <text evidence="1">The sequence shown here is derived from an EMBL/GenBank/DDBJ whole genome shotgun (WGS) entry which is preliminary data.</text>
</comment>
<name>A0A9J5ZUN7_SOLCO</name>
<gene>
    <name evidence="1" type="ORF">H5410_015524</name>
</gene>
<protein>
    <submittedName>
        <fullName evidence="1">Uncharacterized protein</fullName>
    </submittedName>
</protein>
<dbReference type="EMBL" id="JACXVP010000003">
    <property type="protein sequence ID" value="KAG5615700.1"/>
    <property type="molecule type" value="Genomic_DNA"/>
</dbReference>
<organism evidence="1 2">
    <name type="scientific">Solanum commersonii</name>
    <name type="common">Commerson's wild potato</name>
    <name type="synonym">Commerson's nightshade</name>
    <dbReference type="NCBI Taxonomy" id="4109"/>
    <lineage>
        <taxon>Eukaryota</taxon>
        <taxon>Viridiplantae</taxon>
        <taxon>Streptophyta</taxon>
        <taxon>Embryophyta</taxon>
        <taxon>Tracheophyta</taxon>
        <taxon>Spermatophyta</taxon>
        <taxon>Magnoliopsida</taxon>
        <taxon>eudicotyledons</taxon>
        <taxon>Gunneridae</taxon>
        <taxon>Pentapetalae</taxon>
        <taxon>asterids</taxon>
        <taxon>lamiids</taxon>
        <taxon>Solanales</taxon>
        <taxon>Solanaceae</taxon>
        <taxon>Solanoideae</taxon>
        <taxon>Solaneae</taxon>
        <taxon>Solanum</taxon>
    </lineage>
</organism>
<dbReference type="Proteomes" id="UP000824120">
    <property type="component" value="Chromosome 3"/>
</dbReference>
<accession>A0A9J5ZUN7</accession>
<sequence>MMFINLEKVHDKVLRKVLCRCSETRERQLQVSWVYNLREWDIDMISHIMLVQREWTRALPLMSYVIKRYSRNSNVNLIEWRLDQHCCIGQISDKIRNEVIRDKVEVASIVNKMRE</sequence>
<dbReference type="AlphaFoldDB" id="A0A9J5ZUN7"/>
<reference evidence="1 2" key="1">
    <citation type="submission" date="2020-09" db="EMBL/GenBank/DDBJ databases">
        <title>De no assembly of potato wild relative species, Solanum commersonii.</title>
        <authorList>
            <person name="Cho K."/>
        </authorList>
    </citation>
    <scope>NUCLEOTIDE SEQUENCE [LARGE SCALE GENOMIC DNA]</scope>
    <source>
        <strain evidence="1">LZ3.2</strain>
        <tissue evidence="1">Leaf</tissue>
    </source>
</reference>
<evidence type="ECO:0000313" key="1">
    <source>
        <dbReference type="EMBL" id="KAG5615700.1"/>
    </source>
</evidence>
<keyword evidence="2" id="KW-1185">Reference proteome</keyword>
<proteinExistence type="predicted"/>
<feature type="non-terminal residue" evidence="1">
    <location>
        <position position="1"/>
    </location>
</feature>
<evidence type="ECO:0000313" key="2">
    <source>
        <dbReference type="Proteomes" id="UP000824120"/>
    </source>
</evidence>